<reference evidence="1 2" key="1">
    <citation type="journal article" date="2019" name="Sci. Rep.">
        <title>Orb-weaving spider Araneus ventricosus genome elucidates the spidroin gene catalogue.</title>
        <authorList>
            <person name="Kono N."/>
            <person name="Nakamura H."/>
            <person name="Ohtoshi R."/>
            <person name="Moran D.A.P."/>
            <person name="Shinohara A."/>
            <person name="Yoshida Y."/>
            <person name="Fujiwara M."/>
            <person name="Mori M."/>
            <person name="Tomita M."/>
            <person name="Arakawa K."/>
        </authorList>
    </citation>
    <scope>NUCLEOTIDE SEQUENCE [LARGE SCALE GENOMIC DNA]</scope>
</reference>
<keyword evidence="2" id="KW-1185">Reference proteome</keyword>
<dbReference type="GO" id="GO:0071897">
    <property type="term" value="P:DNA biosynthetic process"/>
    <property type="evidence" value="ECO:0007669"/>
    <property type="project" value="UniProtKB-ARBA"/>
</dbReference>
<evidence type="ECO:0000313" key="2">
    <source>
        <dbReference type="Proteomes" id="UP000499080"/>
    </source>
</evidence>
<protein>
    <submittedName>
        <fullName evidence="1">Retrovirus-related Pol polyprotein from type-1 retrotransposable element R1</fullName>
    </submittedName>
</protein>
<dbReference type="Proteomes" id="UP000499080">
    <property type="component" value="Unassembled WGS sequence"/>
</dbReference>
<name>A0A4Y2VME7_ARAVE</name>
<organism evidence="1 2">
    <name type="scientific">Araneus ventricosus</name>
    <name type="common">Orbweaver spider</name>
    <name type="synonym">Epeira ventricosa</name>
    <dbReference type="NCBI Taxonomy" id="182803"/>
    <lineage>
        <taxon>Eukaryota</taxon>
        <taxon>Metazoa</taxon>
        <taxon>Ecdysozoa</taxon>
        <taxon>Arthropoda</taxon>
        <taxon>Chelicerata</taxon>
        <taxon>Arachnida</taxon>
        <taxon>Araneae</taxon>
        <taxon>Araneomorphae</taxon>
        <taxon>Entelegynae</taxon>
        <taxon>Araneoidea</taxon>
        <taxon>Araneidae</taxon>
        <taxon>Araneus</taxon>
    </lineage>
</organism>
<dbReference type="InterPro" id="IPR043502">
    <property type="entry name" value="DNA/RNA_pol_sf"/>
</dbReference>
<dbReference type="EMBL" id="BGPR01049528">
    <property type="protein sequence ID" value="GBO26513.1"/>
    <property type="molecule type" value="Genomic_DNA"/>
</dbReference>
<accession>A0A4Y2VME7</accession>
<dbReference type="SUPFAM" id="SSF56672">
    <property type="entry name" value="DNA/RNA polymerases"/>
    <property type="match status" value="1"/>
</dbReference>
<sequence length="247" mass="27977">MHHAIAATKNLVQRAEDQDLSIACIQELYQIKDRLVGIPAQFKFFYLTREKLKAGIVVFNNNIQAMEIEKQDGTKSSSTQEAIEELLNFHFPEDQGQDSPSQFRIRQASRIPPLSPEDPPFSAPEVNAAFHNLKSKKAPGPDGLYGDDVKEAYASNPHYFRDLFNICLSKGHFPGRWKRAQVVMLNKKNKQDQDPSAYRPICLLEALGKVLDKLITQRVFFHLLSNNLLHTNQFGFMPGRSAPDAIL</sequence>
<proteinExistence type="predicted"/>
<dbReference type="OrthoDB" id="7431971at2759"/>
<comment type="caution">
    <text evidence="1">The sequence shown here is derived from an EMBL/GenBank/DDBJ whole genome shotgun (WGS) entry which is preliminary data.</text>
</comment>
<evidence type="ECO:0000313" key="1">
    <source>
        <dbReference type="EMBL" id="GBO26513.1"/>
    </source>
</evidence>
<dbReference type="PANTHER" id="PTHR19446">
    <property type="entry name" value="REVERSE TRANSCRIPTASES"/>
    <property type="match status" value="1"/>
</dbReference>
<dbReference type="AlphaFoldDB" id="A0A4Y2VME7"/>
<gene>
    <name evidence="1" type="primary">PO11_297</name>
    <name evidence="1" type="ORF">AVEN_271889_1</name>
</gene>